<dbReference type="InterPro" id="IPR036291">
    <property type="entry name" value="NAD(P)-bd_dom_sf"/>
</dbReference>
<dbReference type="PANTHER" id="PTHR10996:SF178">
    <property type="entry name" value="2-HYDROXYACID DEHYDROGENASE YGL185C-RELATED"/>
    <property type="match status" value="1"/>
</dbReference>
<organism evidence="7 8">
    <name type="scientific">Candidatus Scatomonas pullistercoris</name>
    <dbReference type="NCBI Taxonomy" id="2840920"/>
    <lineage>
        <taxon>Bacteria</taxon>
        <taxon>Bacillati</taxon>
        <taxon>Bacillota</taxon>
        <taxon>Clostridia</taxon>
        <taxon>Lachnospirales</taxon>
        <taxon>Lachnospiraceae</taxon>
        <taxon>Lachnospiraceae incertae sedis</taxon>
        <taxon>Candidatus Scatomonas</taxon>
    </lineage>
</organism>
<proteinExistence type="inferred from homology"/>
<evidence type="ECO:0000256" key="4">
    <source>
        <dbReference type="RuleBase" id="RU003719"/>
    </source>
</evidence>
<dbReference type="InterPro" id="IPR050223">
    <property type="entry name" value="D-isomer_2-hydroxyacid_DH"/>
</dbReference>
<dbReference type="InterPro" id="IPR006140">
    <property type="entry name" value="D-isomer_DH_NAD-bd"/>
</dbReference>
<dbReference type="Pfam" id="PF02826">
    <property type="entry name" value="2-Hacid_dh_C"/>
    <property type="match status" value="1"/>
</dbReference>
<dbReference type="PROSITE" id="PS00671">
    <property type="entry name" value="D_2_HYDROXYACID_DH_3"/>
    <property type="match status" value="1"/>
</dbReference>
<dbReference type="InterPro" id="IPR029753">
    <property type="entry name" value="D-isomer_DH_CS"/>
</dbReference>
<feature type="domain" description="D-isomer specific 2-hydroxyacid dehydrogenase catalytic" evidence="5">
    <location>
        <begin position="26"/>
        <end position="327"/>
    </location>
</feature>
<dbReference type="SUPFAM" id="SSF51735">
    <property type="entry name" value="NAD(P)-binding Rossmann-fold domains"/>
    <property type="match status" value="1"/>
</dbReference>
<evidence type="ECO:0000259" key="6">
    <source>
        <dbReference type="Pfam" id="PF02826"/>
    </source>
</evidence>
<dbReference type="Pfam" id="PF00389">
    <property type="entry name" value="2-Hacid_dh"/>
    <property type="match status" value="1"/>
</dbReference>
<feature type="domain" description="D-isomer specific 2-hydroxyacid dehydrogenase NAD-binding" evidence="6">
    <location>
        <begin position="110"/>
        <end position="295"/>
    </location>
</feature>
<comment type="caution">
    <text evidence="7">The sequence shown here is derived from an EMBL/GenBank/DDBJ whole genome shotgun (WGS) entry which is preliminary data.</text>
</comment>
<dbReference type="GO" id="GO:0005829">
    <property type="term" value="C:cytosol"/>
    <property type="evidence" value="ECO:0007669"/>
    <property type="project" value="TreeGrafter"/>
</dbReference>
<dbReference type="Gene3D" id="3.40.50.720">
    <property type="entry name" value="NAD(P)-binding Rossmann-like Domain"/>
    <property type="match status" value="2"/>
</dbReference>
<gene>
    <name evidence="7" type="ORF">IAB71_05875</name>
</gene>
<dbReference type="EMBL" id="DVOO01000016">
    <property type="protein sequence ID" value="HIV25301.1"/>
    <property type="molecule type" value="Genomic_DNA"/>
</dbReference>
<dbReference type="SUPFAM" id="SSF52283">
    <property type="entry name" value="Formate/glycerate dehydrogenase catalytic domain-like"/>
    <property type="match status" value="1"/>
</dbReference>
<evidence type="ECO:0000256" key="2">
    <source>
        <dbReference type="ARBA" id="ARBA00023002"/>
    </source>
</evidence>
<dbReference type="CDD" id="cd12175">
    <property type="entry name" value="2-Hacid_dh_11"/>
    <property type="match status" value="1"/>
</dbReference>
<reference evidence="7" key="2">
    <citation type="journal article" date="2021" name="PeerJ">
        <title>Extensive microbial diversity within the chicken gut microbiome revealed by metagenomics and culture.</title>
        <authorList>
            <person name="Gilroy R."/>
            <person name="Ravi A."/>
            <person name="Getino M."/>
            <person name="Pursley I."/>
            <person name="Horton D.L."/>
            <person name="Alikhan N.F."/>
            <person name="Baker D."/>
            <person name="Gharbi K."/>
            <person name="Hall N."/>
            <person name="Watson M."/>
            <person name="Adriaenssens E.M."/>
            <person name="Foster-Nyarko E."/>
            <person name="Jarju S."/>
            <person name="Secka A."/>
            <person name="Antonio M."/>
            <person name="Oren A."/>
            <person name="Chaudhuri R.R."/>
            <person name="La Ragione R."/>
            <person name="Hildebrand F."/>
            <person name="Pallen M.J."/>
        </authorList>
    </citation>
    <scope>NUCLEOTIDE SEQUENCE</scope>
    <source>
        <strain evidence="7">CHK188-20938</strain>
    </source>
</reference>
<comment type="similarity">
    <text evidence="1 4">Belongs to the D-isomer specific 2-hydroxyacid dehydrogenase family.</text>
</comment>
<evidence type="ECO:0000313" key="7">
    <source>
        <dbReference type="EMBL" id="HIV25301.1"/>
    </source>
</evidence>
<reference evidence="7" key="1">
    <citation type="submission" date="2020-10" db="EMBL/GenBank/DDBJ databases">
        <authorList>
            <person name="Gilroy R."/>
        </authorList>
    </citation>
    <scope>NUCLEOTIDE SEQUENCE</scope>
    <source>
        <strain evidence="7">CHK188-20938</strain>
    </source>
</reference>
<dbReference type="InterPro" id="IPR006139">
    <property type="entry name" value="D-isomer_2_OHA_DH_cat_dom"/>
</dbReference>
<name>A0A9D1TA81_9FIRM</name>
<dbReference type="GO" id="GO:0051287">
    <property type="term" value="F:NAD binding"/>
    <property type="evidence" value="ECO:0007669"/>
    <property type="project" value="InterPro"/>
</dbReference>
<evidence type="ECO:0000256" key="3">
    <source>
        <dbReference type="ARBA" id="ARBA00023027"/>
    </source>
</evidence>
<dbReference type="GO" id="GO:0030267">
    <property type="term" value="F:glyoxylate reductase (NADPH) activity"/>
    <property type="evidence" value="ECO:0007669"/>
    <property type="project" value="TreeGrafter"/>
</dbReference>
<sequence length="329" mass="35778">MKILIKGDSARYERYSPGLSVQQTAQITFIPRDADDQTVLKNGADADVLFVDAISRVSGDLIRRMKNLKMIHSEGVAFDGIDVEAARKQGIYVCNNKGANADAVAEQAIFLMLALLRSGIAGDAAVRSGRQIEMKEQRMREGITDLGNCQVGLVGLGDIGLATARRLSAFGCRLCYYSPHRKAPELEAQYGLTYLPLYRLAAVSDIVSLHAAVTPDSRGMIDEKFLSHMKRSAFLVNTARGDLVDNHALRAALIQGLIAGAGLDTVSPEPVTADNPLVTLPTSCRDRVVFSPHLGGITTGSFRRMHRTMWENASRIERGEKPVNIVNGL</sequence>
<keyword evidence="2 4" id="KW-0560">Oxidoreductase</keyword>
<keyword evidence="3" id="KW-0520">NAD</keyword>
<protein>
    <submittedName>
        <fullName evidence="7">2-hydroxyacid dehydrogenase</fullName>
    </submittedName>
</protein>
<dbReference type="GO" id="GO:0016618">
    <property type="term" value="F:hydroxypyruvate reductase [NAD(P)H] activity"/>
    <property type="evidence" value="ECO:0007669"/>
    <property type="project" value="TreeGrafter"/>
</dbReference>
<dbReference type="PANTHER" id="PTHR10996">
    <property type="entry name" value="2-HYDROXYACID DEHYDROGENASE-RELATED"/>
    <property type="match status" value="1"/>
</dbReference>
<evidence type="ECO:0000259" key="5">
    <source>
        <dbReference type="Pfam" id="PF00389"/>
    </source>
</evidence>
<evidence type="ECO:0000313" key="8">
    <source>
        <dbReference type="Proteomes" id="UP000824169"/>
    </source>
</evidence>
<dbReference type="AlphaFoldDB" id="A0A9D1TA81"/>
<evidence type="ECO:0000256" key="1">
    <source>
        <dbReference type="ARBA" id="ARBA00005854"/>
    </source>
</evidence>
<accession>A0A9D1TA81</accession>
<dbReference type="Proteomes" id="UP000824169">
    <property type="component" value="Unassembled WGS sequence"/>
</dbReference>